<name>A0A0U5AQB3_9BACT</name>
<dbReference type="STRING" id="1653476.THC_1787"/>
<evidence type="ECO:0000256" key="6">
    <source>
        <dbReference type="ARBA" id="ARBA00023316"/>
    </source>
</evidence>
<evidence type="ECO:0000256" key="7">
    <source>
        <dbReference type="HAMAP-Rule" id="MF_02065"/>
    </source>
</evidence>
<evidence type="ECO:0000256" key="8">
    <source>
        <dbReference type="SAM" id="MobiDB-lite"/>
    </source>
</evidence>
<reference evidence="10" key="2">
    <citation type="journal article" date="2016" name="Int. J. Syst. Evol. Microbiol.">
        <title>Caldimicrobium thiodismutans sp. nov., a sulfur-disproportionating bacterium isolated from a hot spring.</title>
        <authorList>
            <person name="Kojima H."/>
            <person name="Umezawa K."/>
            <person name="Fukui M."/>
        </authorList>
    </citation>
    <scope>NUCLEOTIDE SEQUENCE [LARGE SCALE GENOMIC DNA]</scope>
    <source>
        <strain evidence="10">TF1</strain>
    </source>
</reference>
<evidence type="ECO:0000256" key="3">
    <source>
        <dbReference type="ARBA" id="ARBA00022989"/>
    </source>
</evidence>
<dbReference type="PATRIC" id="fig|1653476.3.peg.1863"/>
<feature type="transmembrane region" description="Helical" evidence="7">
    <location>
        <begin position="9"/>
        <end position="27"/>
    </location>
</feature>
<comment type="similarity">
    <text evidence="7">Belongs to the transglycosylase MltG family.</text>
</comment>
<dbReference type="Proteomes" id="UP000068196">
    <property type="component" value="Chromosome"/>
</dbReference>
<comment type="catalytic activity">
    <reaction evidence="7">
        <text>a peptidoglycan chain = a peptidoglycan chain with N-acetyl-1,6-anhydromuramyl-[peptide] at the reducing end + a peptidoglycan chain with N-acetylglucosamine at the non-reducing end.</text>
        <dbReference type="EC" id="4.2.2.29"/>
    </reaction>
</comment>
<organism evidence="9 10">
    <name type="scientific">Caldimicrobium thiodismutans</name>
    <dbReference type="NCBI Taxonomy" id="1653476"/>
    <lineage>
        <taxon>Bacteria</taxon>
        <taxon>Pseudomonadati</taxon>
        <taxon>Thermodesulfobacteriota</taxon>
        <taxon>Thermodesulfobacteria</taxon>
        <taxon>Thermodesulfobacteriales</taxon>
        <taxon>Thermodesulfobacteriaceae</taxon>
        <taxon>Caldimicrobium</taxon>
    </lineage>
</organism>
<accession>A0A0U5AQB3</accession>
<keyword evidence="1 7" id="KW-1003">Cell membrane</keyword>
<dbReference type="GO" id="GO:0008932">
    <property type="term" value="F:lytic endotransglycosylase activity"/>
    <property type="evidence" value="ECO:0007669"/>
    <property type="project" value="UniProtKB-UniRule"/>
</dbReference>
<evidence type="ECO:0000256" key="5">
    <source>
        <dbReference type="ARBA" id="ARBA00023239"/>
    </source>
</evidence>
<sequence length="369" mass="42287">MKFSRDKKIIALLLIVFHLFLFTGLYWEGLEPVTQEKKVQARIVEIEKGEGLFSIARKLKKEGLIRSVPVFMIEAFRKGVYKDFKAGEYALYPNQTLEEIFEVLKKGKIYLHRVTVIEGATLWEVAETLEKNNICSKNEFLKLAQDQKFLKDLGLPGPSLEGYLYPETYFFAKKTDPHLVIKVMTDKFKEVWRDLEGLALKSRLSMREIVTLASIVEKEAFYEAEKPIIAAVYLNRLKKGMPLQADPTINYALKDFRRLTYRDYYTVKSPYNTYLHNELPPTPIGNPSKSSLLAVLKPAKVPYLFFVASGDGRHIFSRTYKEHLSAIARIRAPQSQLEQTSPDNGTSAKAQKVSLDDELPINDKVLKPL</sequence>
<keyword evidence="5 7" id="KW-0456">Lyase</keyword>
<dbReference type="OrthoDB" id="9814591at2"/>
<protein>
    <recommendedName>
        <fullName evidence="7">Endolytic murein transglycosylase</fullName>
        <ecNumber evidence="7">4.2.2.29</ecNumber>
    </recommendedName>
    <alternativeName>
        <fullName evidence="7">Peptidoglycan lytic transglycosylase</fullName>
    </alternativeName>
    <alternativeName>
        <fullName evidence="7">Peptidoglycan polymerization terminase</fullName>
    </alternativeName>
</protein>
<dbReference type="GO" id="GO:0005886">
    <property type="term" value="C:plasma membrane"/>
    <property type="evidence" value="ECO:0007669"/>
    <property type="project" value="UniProtKB-SubCell"/>
</dbReference>
<reference evidence="9 10" key="1">
    <citation type="journal article" date="2016" name="Int. J. Syst. Evol. Microbiol.">
        <title>Caldimicrobium thiodismutans sp. nov., a sulfur-disproportionating bacterium isolated from a hot spring, and emended description of the genus Caldimicrobium.</title>
        <authorList>
            <person name="Kojima H."/>
            <person name="Umezawa K."/>
            <person name="Fukui M."/>
        </authorList>
    </citation>
    <scope>NUCLEOTIDE SEQUENCE [LARGE SCALE GENOMIC DNA]</scope>
    <source>
        <strain evidence="9 10">TF1</strain>
    </source>
</reference>
<feature type="region of interest" description="Disordered" evidence="8">
    <location>
        <begin position="333"/>
        <end position="362"/>
    </location>
</feature>
<comment type="subcellular location">
    <subcellularLocation>
        <location evidence="7">Cell membrane</location>
        <topology evidence="7">Single-pass membrane protein</topology>
    </subcellularLocation>
</comment>
<dbReference type="EC" id="4.2.2.29" evidence="7"/>
<dbReference type="HAMAP" id="MF_02065">
    <property type="entry name" value="MltG"/>
    <property type="match status" value="1"/>
</dbReference>
<comment type="function">
    <text evidence="7">Functions as a peptidoglycan terminase that cleaves nascent peptidoglycan strands endolytically to terminate their elongation.</text>
</comment>
<dbReference type="InterPro" id="IPR003770">
    <property type="entry name" value="MLTG-like"/>
</dbReference>
<dbReference type="GO" id="GO:0071555">
    <property type="term" value="P:cell wall organization"/>
    <property type="evidence" value="ECO:0007669"/>
    <property type="project" value="UniProtKB-KW"/>
</dbReference>
<feature type="compositionally biased region" description="Polar residues" evidence="8">
    <location>
        <begin position="333"/>
        <end position="349"/>
    </location>
</feature>
<dbReference type="GO" id="GO:0009252">
    <property type="term" value="P:peptidoglycan biosynthetic process"/>
    <property type="evidence" value="ECO:0007669"/>
    <property type="project" value="UniProtKB-UniRule"/>
</dbReference>
<dbReference type="RefSeq" id="WP_068516398.1">
    <property type="nucleotide sequence ID" value="NZ_AP014945.1"/>
</dbReference>
<dbReference type="Gene3D" id="3.30.1490.480">
    <property type="entry name" value="Endolytic murein transglycosylase"/>
    <property type="match status" value="1"/>
</dbReference>
<dbReference type="EMBL" id="AP014945">
    <property type="protein sequence ID" value="BAU24146.1"/>
    <property type="molecule type" value="Genomic_DNA"/>
</dbReference>
<dbReference type="PANTHER" id="PTHR30518:SF2">
    <property type="entry name" value="ENDOLYTIC MUREIN TRANSGLYCOSYLASE"/>
    <property type="match status" value="1"/>
</dbReference>
<feature type="site" description="Important for catalytic activity" evidence="7">
    <location>
        <position position="219"/>
    </location>
</feature>
<evidence type="ECO:0000313" key="9">
    <source>
        <dbReference type="EMBL" id="BAU24146.1"/>
    </source>
</evidence>
<evidence type="ECO:0000313" key="10">
    <source>
        <dbReference type="Proteomes" id="UP000068196"/>
    </source>
</evidence>
<keyword evidence="6 7" id="KW-0961">Cell wall biogenesis/degradation</keyword>
<evidence type="ECO:0000256" key="1">
    <source>
        <dbReference type="ARBA" id="ARBA00022475"/>
    </source>
</evidence>
<evidence type="ECO:0000256" key="4">
    <source>
        <dbReference type="ARBA" id="ARBA00023136"/>
    </source>
</evidence>
<dbReference type="CDD" id="cd08010">
    <property type="entry name" value="MltG_like"/>
    <property type="match status" value="1"/>
</dbReference>
<dbReference type="Gene3D" id="3.30.160.60">
    <property type="entry name" value="Classic Zinc Finger"/>
    <property type="match status" value="1"/>
</dbReference>
<keyword evidence="2 7" id="KW-0812">Transmembrane</keyword>
<dbReference type="KEGG" id="cthi:THC_1787"/>
<dbReference type="Pfam" id="PF02618">
    <property type="entry name" value="YceG"/>
    <property type="match status" value="1"/>
</dbReference>
<dbReference type="PANTHER" id="PTHR30518">
    <property type="entry name" value="ENDOLYTIC MUREIN TRANSGLYCOSYLASE"/>
    <property type="match status" value="1"/>
</dbReference>
<dbReference type="NCBIfam" id="TIGR00247">
    <property type="entry name" value="endolytic transglycosylase MltG"/>
    <property type="match status" value="1"/>
</dbReference>
<keyword evidence="3 7" id="KW-1133">Transmembrane helix</keyword>
<proteinExistence type="inferred from homology"/>
<gene>
    <name evidence="7" type="primary">mltG</name>
    <name evidence="9" type="ORF">THC_1787</name>
</gene>
<evidence type="ECO:0000256" key="2">
    <source>
        <dbReference type="ARBA" id="ARBA00022692"/>
    </source>
</evidence>
<dbReference type="AlphaFoldDB" id="A0A0U5AQB3"/>
<keyword evidence="4 7" id="KW-0472">Membrane</keyword>
<keyword evidence="10" id="KW-1185">Reference proteome</keyword>